<accession>X1EKA4</accession>
<dbReference type="EMBL" id="BARU01007881">
    <property type="protein sequence ID" value="GAH33771.1"/>
    <property type="molecule type" value="Genomic_DNA"/>
</dbReference>
<dbReference type="AlphaFoldDB" id="X1EKA4"/>
<name>X1EKA4_9ZZZZ</name>
<gene>
    <name evidence="1" type="ORF">S03H2_15492</name>
</gene>
<organism evidence="1">
    <name type="scientific">marine sediment metagenome</name>
    <dbReference type="NCBI Taxonomy" id="412755"/>
    <lineage>
        <taxon>unclassified sequences</taxon>
        <taxon>metagenomes</taxon>
        <taxon>ecological metagenomes</taxon>
    </lineage>
</organism>
<proteinExistence type="predicted"/>
<feature type="non-terminal residue" evidence="1">
    <location>
        <position position="63"/>
    </location>
</feature>
<comment type="caution">
    <text evidence="1">The sequence shown here is derived from an EMBL/GenBank/DDBJ whole genome shotgun (WGS) entry which is preliminary data.</text>
</comment>
<protein>
    <submittedName>
        <fullName evidence="1">Uncharacterized protein</fullName>
    </submittedName>
</protein>
<evidence type="ECO:0000313" key="1">
    <source>
        <dbReference type="EMBL" id="GAH33771.1"/>
    </source>
</evidence>
<sequence>MKNWCIEMNTNKNCIFVKMECLKIIKPVPPEKKPCLNCDIYYDYWDVKKREIAQRKQLLDDMY</sequence>
<reference evidence="1" key="1">
    <citation type="journal article" date="2014" name="Front. Microbiol.">
        <title>High frequency of phylogenetically diverse reductive dehalogenase-homologous genes in deep subseafloor sedimentary metagenomes.</title>
        <authorList>
            <person name="Kawai M."/>
            <person name="Futagami T."/>
            <person name="Toyoda A."/>
            <person name="Takaki Y."/>
            <person name="Nishi S."/>
            <person name="Hori S."/>
            <person name="Arai W."/>
            <person name="Tsubouchi T."/>
            <person name="Morono Y."/>
            <person name="Uchiyama I."/>
            <person name="Ito T."/>
            <person name="Fujiyama A."/>
            <person name="Inagaki F."/>
            <person name="Takami H."/>
        </authorList>
    </citation>
    <scope>NUCLEOTIDE SEQUENCE</scope>
    <source>
        <strain evidence="1">Expedition CK06-06</strain>
    </source>
</reference>